<dbReference type="CDD" id="cd00190">
    <property type="entry name" value="Tryp_SPc"/>
    <property type="match status" value="1"/>
</dbReference>
<dbReference type="PRINTS" id="PR00722">
    <property type="entry name" value="CHYMOTRYPSIN"/>
</dbReference>
<sequence>MSLLALLQDQKEHRANQSSCPLNSLPGKMHLLLLLLLLLLACFLPPGTQAGEILGGHEARPHSRPYMACLKISEKVSECFCGGFLIREDVVLTAARCNQRSITVILGAHNISKTESTQQVIPVSRAIPYLNYNVHNDIMLLKLERKAKLTSAVQLLRLPTPKAQVRPGQVCSVAGWGRTAGCNKKHPNTLQEVELMVHNDSQCQRHHKSYSKATQLCAGGLQGHKSFLQGDSGGALVCNGVAHGIVSYGDVCGEKLGVYTRISSYMLWIKEILQAHTES</sequence>
<dbReference type="PANTHER" id="PTHR24271:SF81">
    <property type="entry name" value="GRANZYME B"/>
    <property type="match status" value="1"/>
</dbReference>
<dbReference type="SUPFAM" id="SSF50494">
    <property type="entry name" value="Trypsin-like serine proteases"/>
    <property type="match status" value="1"/>
</dbReference>
<dbReference type="Proteomes" id="UP001652624">
    <property type="component" value="Chromosome 16"/>
</dbReference>
<dbReference type="Pfam" id="PF00089">
    <property type="entry name" value="Trypsin"/>
    <property type="match status" value="1"/>
</dbReference>
<organism evidence="6 7">
    <name type="scientific">Erinaceus europaeus</name>
    <name type="common">Western European hedgehog</name>
    <dbReference type="NCBI Taxonomy" id="9365"/>
    <lineage>
        <taxon>Eukaryota</taxon>
        <taxon>Metazoa</taxon>
        <taxon>Chordata</taxon>
        <taxon>Craniata</taxon>
        <taxon>Vertebrata</taxon>
        <taxon>Euteleostomi</taxon>
        <taxon>Mammalia</taxon>
        <taxon>Eutheria</taxon>
        <taxon>Laurasiatheria</taxon>
        <taxon>Eulipotyphla</taxon>
        <taxon>Erinaceidae</taxon>
        <taxon>Erinaceinae</taxon>
        <taxon>Erinaceus</taxon>
    </lineage>
</organism>
<reference evidence="7" key="1">
    <citation type="submission" date="2025-08" db="UniProtKB">
        <authorList>
            <consortium name="RefSeq"/>
        </authorList>
    </citation>
    <scope>IDENTIFICATION</scope>
</reference>
<dbReference type="GeneID" id="103126467"/>
<dbReference type="InterPro" id="IPR009003">
    <property type="entry name" value="Peptidase_S1_PA"/>
</dbReference>
<dbReference type="InterPro" id="IPR001254">
    <property type="entry name" value="Trypsin_dom"/>
</dbReference>
<dbReference type="RefSeq" id="XP_060031244.1">
    <property type="nucleotide sequence ID" value="XM_060175261.1"/>
</dbReference>
<dbReference type="PROSITE" id="PS50240">
    <property type="entry name" value="TRYPSIN_DOM"/>
    <property type="match status" value="1"/>
</dbReference>
<dbReference type="Gene3D" id="2.40.10.10">
    <property type="entry name" value="Trypsin-like serine proteases"/>
    <property type="match status" value="2"/>
</dbReference>
<dbReference type="SMART" id="SM00020">
    <property type="entry name" value="Tryp_SPc"/>
    <property type="match status" value="1"/>
</dbReference>
<keyword evidence="2" id="KW-0865">Zymogen</keyword>
<dbReference type="InterPro" id="IPR043504">
    <property type="entry name" value="Peptidase_S1_PA_chymotrypsin"/>
</dbReference>
<name>A0ABM3W3T4_ERIEU</name>
<keyword evidence="3" id="KW-1015">Disulfide bond</keyword>
<evidence type="ECO:0000313" key="7">
    <source>
        <dbReference type="RefSeq" id="XP_060031244.1"/>
    </source>
</evidence>
<keyword evidence="1 4" id="KW-0732">Signal</keyword>
<dbReference type="InterPro" id="IPR001314">
    <property type="entry name" value="Peptidase_S1A"/>
</dbReference>
<dbReference type="PANTHER" id="PTHR24271">
    <property type="entry name" value="KALLIKREIN-RELATED"/>
    <property type="match status" value="1"/>
</dbReference>
<feature type="domain" description="Peptidase S1" evidence="5">
    <location>
        <begin position="53"/>
        <end position="274"/>
    </location>
</feature>
<evidence type="ECO:0000256" key="2">
    <source>
        <dbReference type="ARBA" id="ARBA00023145"/>
    </source>
</evidence>
<evidence type="ECO:0000256" key="3">
    <source>
        <dbReference type="ARBA" id="ARBA00023157"/>
    </source>
</evidence>
<feature type="chain" id="PRO_5045074506" evidence="4">
    <location>
        <begin position="51"/>
        <end position="279"/>
    </location>
</feature>
<evidence type="ECO:0000256" key="1">
    <source>
        <dbReference type="ARBA" id="ARBA00022729"/>
    </source>
</evidence>
<evidence type="ECO:0000259" key="5">
    <source>
        <dbReference type="PROSITE" id="PS50240"/>
    </source>
</evidence>
<keyword evidence="6" id="KW-1185">Reference proteome</keyword>
<evidence type="ECO:0000313" key="6">
    <source>
        <dbReference type="Proteomes" id="UP001652624"/>
    </source>
</evidence>
<feature type="signal peptide" evidence="4">
    <location>
        <begin position="1"/>
        <end position="50"/>
    </location>
</feature>
<proteinExistence type="predicted"/>
<protein>
    <submittedName>
        <fullName evidence="7">Granzyme B(G,H)-like isoform X2</fullName>
    </submittedName>
</protein>
<gene>
    <name evidence="7" type="primary">LOC103126467</name>
</gene>
<evidence type="ECO:0000256" key="4">
    <source>
        <dbReference type="SAM" id="SignalP"/>
    </source>
</evidence>
<accession>A0ABM3W3T4</accession>